<dbReference type="AlphaFoldDB" id="A0A2S7SVN0"/>
<dbReference type="SFLD" id="SFLDS00003">
    <property type="entry name" value="Haloacid_Dehalogenase"/>
    <property type="match status" value="1"/>
</dbReference>
<dbReference type="SUPFAM" id="SSF56784">
    <property type="entry name" value="HAD-like"/>
    <property type="match status" value="1"/>
</dbReference>
<dbReference type="EMBL" id="PPSL01000003">
    <property type="protein sequence ID" value="PQJ10980.1"/>
    <property type="molecule type" value="Genomic_DNA"/>
</dbReference>
<protein>
    <submittedName>
        <fullName evidence="1">Noncanonical pyrimidine nucleotidase, YjjG family</fullName>
    </submittedName>
</protein>
<dbReference type="NCBIfam" id="TIGR01549">
    <property type="entry name" value="HAD-SF-IA-v1"/>
    <property type="match status" value="1"/>
</dbReference>
<evidence type="ECO:0000313" key="2">
    <source>
        <dbReference type="Proteomes" id="UP000239872"/>
    </source>
</evidence>
<dbReference type="InterPro" id="IPR023214">
    <property type="entry name" value="HAD_sf"/>
</dbReference>
<dbReference type="NCBIfam" id="TIGR02254">
    <property type="entry name" value="YjjG_YfnB"/>
    <property type="match status" value="1"/>
</dbReference>
<evidence type="ECO:0000313" key="1">
    <source>
        <dbReference type="EMBL" id="PQJ10980.1"/>
    </source>
</evidence>
<organism evidence="1 2">
    <name type="scientific">Flavipsychrobacter stenotrophus</name>
    <dbReference type="NCBI Taxonomy" id="2077091"/>
    <lineage>
        <taxon>Bacteria</taxon>
        <taxon>Pseudomonadati</taxon>
        <taxon>Bacteroidota</taxon>
        <taxon>Chitinophagia</taxon>
        <taxon>Chitinophagales</taxon>
        <taxon>Chitinophagaceae</taxon>
        <taxon>Flavipsychrobacter</taxon>
    </lineage>
</organism>
<dbReference type="InterPro" id="IPR036412">
    <property type="entry name" value="HAD-like_sf"/>
</dbReference>
<dbReference type="Proteomes" id="UP000239872">
    <property type="component" value="Unassembled WGS sequence"/>
</dbReference>
<dbReference type="InterPro" id="IPR011951">
    <property type="entry name" value="HAD-SF_hydro_IA_YjjG/PynA"/>
</dbReference>
<dbReference type="PANTHER" id="PTHR47478:SF1">
    <property type="entry name" value="PYRIMIDINE 5'-NUCLEOTIDASE YJJG"/>
    <property type="match status" value="1"/>
</dbReference>
<dbReference type="RefSeq" id="WP_105039707.1">
    <property type="nucleotide sequence ID" value="NZ_PPSL01000003.1"/>
</dbReference>
<dbReference type="InterPro" id="IPR023198">
    <property type="entry name" value="PGP-like_dom2"/>
</dbReference>
<keyword evidence="2" id="KW-1185">Reference proteome</keyword>
<proteinExistence type="predicted"/>
<accession>A0A2S7SVN0</accession>
<dbReference type="InterPro" id="IPR006439">
    <property type="entry name" value="HAD-SF_hydro_IA"/>
</dbReference>
<dbReference type="Pfam" id="PF00702">
    <property type="entry name" value="Hydrolase"/>
    <property type="match status" value="1"/>
</dbReference>
<dbReference type="InterPro" id="IPR052550">
    <property type="entry name" value="Pyrimidine_5'-ntase_YjjG"/>
</dbReference>
<sequence>MSKQYKHLFFDLDHTLWDFDKNSEATMRQLYHELNLKGEGIEDFDEMFKSYNVHNDKLWDRYRKGFIKRDELRWKRMWLMLLDFKVTDTALAHELGVAYLEILPTQTLLLPHTKELLEHCKGRYEMHLITNGFETTQRLKLQYSGIARYFTHLITSEKSNSMKPYKEIFEYALKLANADVADSIMIGDAVDIDILGAIDAGWDSVYFNPHEKPHDRKPTYEIKHLEELMSIF</sequence>
<dbReference type="Gene3D" id="3.40.50.1000">
    <property type="entry name" value="HAD superfamily/HAD-like"/>
    <property type="match status" value="1"/>
</dbReference>
<reference evidence="1 2" key="1">
    <citation type="submission" date="2018-01" db="EMBL/GenBank/DDBJ databases">
        <title>A novel member of the phylum Bacteroidetes isolated from glacier ice.</title>
        <authorList>
            <person name="Liu Q."/>
            <person name="Xin Y.-H."/>
        </authorList>
    </citation>
    <scope>NUCLEOTIDE SEQUENCE [LARGE SCALE GENOMIC DNA]</scope>
    <source>
        <strain evidence="1 2">RB1R16</strain>
    </source>
</reference>
<dbReference type="PANTHER" id="PTHR47478">
    <property type="match status" value="1"/>
</dbReference>
<dbReference type="OrthoDB" id="9802350at2"/>
<name>A0A2S7SVN0_9BACT</name>
<dbReference type="GO" id="GO:0008253">
    <property type="term" value="F:5'-nucleotidase activity"/>
    <property type="evidence" value="ECO:0007669"/>
    <property type="project" value="InterPro"/>
</dbReference>
<gene>
    <name evidence="1" type="ORF">CJD36_013505</name>
</gene>
<dbReference type="Gene3D" id="1.10.150.240">
    <property type="entry name" value="Putative phosphatase, domain 2"/>
    <property type="match status" value="1"/>
</dbReference>
<comment type="caution">
    <text evidence="1">The sequence shown here is derived from an EMBL/GenBank/DDBJ whole genome shotgun (WGS) entry which is preliminary data.</text>
</comment>
<dbReference type="SFLD" id="SFLDG01129">
    <property type="entry name" value="C1.5:_HAD__Beta-PGM__Phosphata"/>
    <property type="match status" value="1"/>
</dbReference>